<protein>
    <submittedName>
        <fullName evidence="8">CHY-type domain-containing protein</fullName>
    </submittedName>
</protein>
<keyword evidence="5" id="KW-0812">Transmembrane</keyword>
<keyword evidence="5" id="KW-1133">Transmembrane helix</keyword>
<name>A0A915PLX1_9BILA</name>
<dbReference type="WBParaSite" id="sdigi.contig133.g5002.t1">
    <property type="protein sequence ID" value="sdigi.contig133.g5002.t1"/>
    <property type="gene ID" value="sdigi.contig133.g5002"/>
</dbReference>
<dbReference type="SUPFAM" id="SSF161219">
    <property type="entry name" value="CHY zinc finger-like"/>
    <property type="match status" value="1"/>
</dbReference>
<evidence type="ECO:0000256" key="3">
    <source>
        <dbReference type="ARBA" id="ARBA00022833"/>
    </source>
</evidence>
<sequence>MKRTKKKLERPMIIVEGQPLPEKGTCKHYKKSYRWFRFPCCGKLYPCDSCHNDVEKDHDMKLANRMVCGFCSKEQPFQKAKPCINCNENVTRVKSQFWEGGKGCRDQIVMSRNDRRKHANSLMKTVSKKQAWPTISKPYILISPIYERRSFSSPSCPALEMIQLKQAVLVWSSAVGSVLSISAFPLGIYLAIIGVPLFLLEAGYIIRLCCGTEGVCCRAFALILNLDGVKRGILYLFLAIFCFYPKLIESSIPPGIFLALTSVLYLLKPFQLKKIVITHESESTVVFYLRRQKREHCSKKSRVQTVTCYHFPGITKTWYIHERPVGLLRKKLIHSTFSMPFKIRLLGWISGIFVE</sequence>
<dbReference type="InterPro" id="IPR008913">
    <property type="entry name" value="Znf_CHY"/>
</dbReference>
<feature type="transmembrane region" description="Helical" evidence="5">
    <location>
        <begin position="168"/>
        <end position="192"/>
    </location>
</feature>
<dbReference type="Pfam" id="PF05495">
    <property type="entry name" value="zf-CHY"/>
    <property type="match status" value="1"/>
</dbReference>
<feature type="transmembrane region" description="Helical" evidence="5">
    <location>
        <begin position="204"/>
        <end position="225"/>
    </location>
</feature>
<dbReference type="GO" id="GO:0008270">
    <property type="term" value="F:zinc ion binding"/>
    <property type="evidence" value="ECO:0007669"/>
    <property type="project" value="UniProtKB-KW"/>
</dbReference>
<accession>A0A915PLX1</accession>
<keyword evidence="7" id="KW-1185">Reference proteome</keyword>
<keyword evidence="1" id="KW-0479">Metal-binding</keyword>
<reference evidence="8" key="1">
    <citation type="submission" date="2022-11" db="UniProtKB">
        <authorList>
            <consortium name="WormBaseParasite"/>
        </authorList>
    </citation>
    <scope>IDENTIFICATION</scope>
</reference>
<dbReference type="InterPro" id="IPR037274">
    <property type="entry name" value="Znf_CHY_sf"/>
</dbReference>
<dbReference type="PROSITE" id="PS51266">
    <property type="entry name" value="ZF_CHY"/>
    <property type="match status" value="1"/>
</dbReference>
<feature type="domain" description="CHY-type" evidence="6">
    <location>
        <begin position="19"/>
        <end position="88"/>
    </location>
</feature>
<evidence type="ECO:0000259" key="6">
    <source>
        <dbReference type="PROSITE" id="PS51266"/>
    </source>
</evidence>
<keyword evidence="2 4" id="KW-0863">Zinc-finger</keyword>
<dbReference type="Proteomes" id="UP000887581">
    <property type="component" value="Unplaced"/>
</dbReference>
<keyword evidence="3" id="KW-0862">Zinc</keyword>
<organism evidence="7 8">
    <name type="scientific">Setaria digitata</name>
    <dbReference type="NCBI Taxonomy" id="48799"/>
    <lineage>
        <taxon>Eukaryota</taxon>
        <taxon>Metazoa</taxon>
        <taxon>Ecdysozoa</taxon>
        <taxon>Nematoda</taxon>
        <taxon>Chromadorea</taxon>
        <taxon>Rhabditida</taxon>
        <taxon>Spirurina</taxon>
        <taxon>Spiruromorpha</taxon>
        <taxon>Filarioidea</taxon>
        <taxon>Setariidae</taxon>
        <taxon>Setaria</taxon>
    </lineage>
</organism>
<dbReference type="AlphaFoldDB" id="A0A915PLX1"/>
<keyword evidence="5" id="KW-0472">Membrane</keyword>
<evidence type="ECO:0000256" key="2">
    <source>
        <dbReference type="ARBA" id="ARBA00022771"/>
    </source>
</evidence>
<evidence type="ECO:0000256" key="1">
    <source>
        <dbReference type="ARBA" id="ARBA00022723"/>
    </source>
</evidence>
<evidence type="ECO:0000256" key="5">
    <source>
        <dbReference type="SAM" id="Phobius"/>
    </source>
</evidence>
<evidence type="ECO:0000313" key="8">
    <source>
        <dbReference type="WBParaSite" id="sdigi.contig133.g5002.t1"/>
    </source>
</evidence>
<feature type="transmembrane region" description="Helical" evidence="5">
    <location>
        <begin position="232"/>
        <end position="248"/>
    </location>
</feature>
<proteinExistence type="predicted"/>
<evidence type="ECO:0000313" key="7">
    <source>
        <dbReference type="Proteomes" id="UP000887581"/>
    </source>
</evidence>
<evidence type="ECO:0000256" key="4">
    <source>
        <dbReference type="PROSITE-ProRule" id="PRU00601"/>
    </source>
</evidence>